<reference evidence="3" key="1">
    <citation type="journal article" date="2014" name="Int. J. Syst. Evol. Microbiol.">
        <title>Complete genome sequence of Corynebacterium casei LMG S-19264T (=DSM 44701T), isolated from a smear-ripened cheese.</title>
        <authorList>
            <consortium name="US DOE Joint Genome Institute (JGI-PGF)"/>
            <person name="Walter F."/>
            <person name="Albersmeier A."/>
            <person name="Kalinowski J."/>
            <person name="Ruckert C."/>
        </authorList>
    </citation>
    <scope>NUCLEOTIDE SEQUENCE</scope>
    <source>
        <strain evidence="3">CGMCC 1.15454</strain>
    </source>
</reference>
<evidence type="ECO:0000313" key="4">
    <source>
        <dbReference type="Proteomes" id="UP000621492"/>
    </source>
</evidence>
<dbReference type="PANTHER" id="PTHR33055:SF13">
    <property type="entry name" value="TRANSPOSASE"/>
    <property type="match status" value="1"/>
</dbReference>
<sequence>MTSPLFVGIDVSSKNNVVCCLTRDEAKRPLSRFTITNNRPGIKEFQDRITKLVKKHGFEQILFGLEHTGSYSTHTAMYLHRHLDFGVPEKNVYVFNPSLIKEFKKSNYLDAPKNDRADAWFIAAKLRAGNLPHPFTWSEPQMALQRLTRTRYHLMRDLTRESNFLMTNLYLKFSDYAVSGPFKRNKLGATSLAVMEEFESVEDLVGMPMDKLVEFLVLHGKNRFDDPEAVARSLKKAARASYRLPESMADSVNLAMASSIRVIRAVQEQLKVLKKAITDHLETIPQTLDTVPGIGPVFASGILAEVNIPEFQNQQQLAKFSGLAWNKSQSGDFTAKRTRLIQSGNRYLKYYLIEAANSVRVHDPVYAEYYAKKRAEPKEFAEKRALALTARKLVRLIFYLLKNNQIYHQEGGIRQQNS</sequence>
<accession>A0A9W5X4W5</accession>
<keyword evidence="4" id="KW-1185">Reference proteome</keyword>
<dbReference type="InterPro" id="IPR002525">
    <property type="entry name" value="Transp_IS110-like_N"/>
</dbReference>
<dbReference type="Pfam" id="PF01548">
    <property type="entry name" value="DEDD_Tnp_IS110"/>
    <property type="match status" value="1"/>
</dbReference>
<dbReference type="RefSeq" id="WP_188724881.1">
    <property type="nucleotide sequence ID" value="NZ_BMJD01000009.1"/>
</dbReference>
<dbReference type="NCBIfam" id="NF033542">
    <property type="entry name" value="transpos_IS110"/>
    <property type="match status" value="1"/>
</dbReference>
<dbReference type="PANTHER" id="PTHR33055">
    <property type="entry name" value="TRANSPOSASE FOR INSERTION SEQUENCE ELEMENT IS1111A"/>
    <property type="match status" value="1"/>
</dbReference>
<dbReference type="GO" id="GO:0006313">
    <property type="term" value="P:DNA transposition"/>
    <property type="evidence" value="ECO:0007669"/>
    <property type="project" value="InterPro"/>
</dbReference>
<name>A0A9W5X4W5_9BACI</name>
<evidence type="ECO:0000259" key="1">
    <source>
        <dbReference type="Pfam" id="PF01548"/>
    </source>
</evidence>
<dbReference type="GO" id="GO:0003677">
    <property type="term" value="F:DNA binding"/>
    <property type="evidence" value="ECO:0007669"/>
    <property type="project" value="InterPro"/>
</dbReference>
<evidence type="ECO:0000313" key="3">
    <source>
        <dbReference type="EMBL" id="GGB38849.1"/>
    </source>
</evidence>
<dbReference type="AlphaFoldDB" id="A0A9W5X4W5"/>
<comment type="caution">
    <text evidence="3">The sequence shown here is derived from an EMBL/GenBank/DDBJ whole genome shotgun (WGS) entry which is preliminary data.</text>
</comment>
<protein>
    <submittedName>
        <fullName evidence="3">IS110 family transposase ISDha12</fullName>
    </submittedName>
</protein>
<dbReference type="EMBL" id="BMJD01000009">
    <property type="protein sequence ID" value="GGB38849.1"/>
    <property type="molecule type" value="Genomic_DNA"/>
</dbReference>
<organism evidence="3 4">
    <name type="scientific">Lentibacillus populi</name>
    <dbReference type="NCBI Taxonomy" id="1827502"/>
    <lineage>
        <taxon>Bacteria</taxon>
        <taxon>Bacillati</taxon>
        <taxon>Bacillota</taxon>
        <taxon>Bacilli</taxon>
        <taxon>Bacillales</taxon>
        <taxon>Bacillaceae</taxon>
        <taxon>Lentibacillus</taxon>
    </lineage>
</organism>
<dbReference type="InterPro" id="IPR003346">
    <property type="entry name" value="Transposase_20"/>
</dbReference>
<gene>
    <name evidence="3" type="ORF">GCM10011409_15450</name>
</gene>
<evidence type="ECO:0000259" key="2">
    <source>
        <dbReference type="Pfam" id="PF02371"/>
    </source>
</evidence>
<dbReference type="GO" id="GO:0004803">
    <property type="term" value="F:transposase activity"/>
    <property type="evidence" value="ECO:0007669"/>
    <property type="project" value="InterPro"/>
</dbReference>
<dbReference type="Pfam" id="PF02371">
    <property type="entry name" value="Transposase_20"/>
    <property type="match status" value="1"/>
</dbReference>
<reference evidence="3" key="2">
    <citation type="submission" date="2020-09" db="EMBL/GenBank/DDBJ databases">
        <authorList>
            <person name="Sun Q."/>
            <person name="Zhou Y."/>
        </authorList>
    </citation>
    <scope>NUCLEOTIDE SEQUENCE</scope>
    <source>
        <strain evidence="3">CGMCC 1.15454</strain>
    </source>
</reference>
<feature type="domain" description="Transposase IS110-like N-terminal" evidence="1">
    <location>
        <begin position="7"/>
        <end position="169"/>
    </location>
</feature>
<dbReference type="Proteomes" id="UP000621492">
    <property type="component" value="Unassembled WGS sequence"/>
</dbReference>
<dbReference type="InterPro" id="IPR047650">
    <property type="entry name" value="Transpos_IS110"/>
</dbReference>
<feature type="domain" description="Transposase IS116/IS110/IS902 C-terminal" evidence="2">
    <location>
        <begin position="286"/>
        <end position="370"/>
    </location>
</feature>
<proteinExistence type="predicted"/>